<reference evidence="4 5" key="1">
    <citation type="submission" date="2021-08" db="EMBL/GenBank/DDBJ databases">
        <authorList>
            <person name="Tuo L."/>
        </authorList>
    </citation>
    <scope>NUCLEOTIDE SEQUENCE [LARGE SCALE GENOMIC DNA]</scope>
    <source>
        <strain evidence="4 5">JCM 31229</strain>
    </source>
</reference>
<evidence type="ECO:0000259" key="3">
    <source>
        <dbReference type="Pfam" id="PF01734"/>
    </source>
</evidence>
<gene>
    <name evidence="4" type="ORF">K7G82_23615</name>
</gene>
<evidence type="ECO:0000256" key="2">
    <source>
        <dbReference type="SAM" id="MobiDB-lite"/>
    </source>
</evidence>
<dbReference type="Gene3D" id="3.40.1090.10">
    <property type="entry name" value="Cytosolic phospholipase A2 catalytic domain"/>
    <property type="match status" value="1"/>
</dbReference>
<protein>
    <submittedName>
        <fullName evidence="4">Patatin-like phospholipase family protein</fullName>
    </submittedName>
</protein>
<dbReference type="SUPFAM" id="SSF52151">
    <property type="entry name" value="FabD/lysophospholipase-like"/>
    <property type="match status" value="1"/>
</dbReference>
<name>A0ABS7PVC7_9SPHN</name>
<accession>A0ABS7PVC7</accession>
<evidence type="ECO:0000256" key="1">
    <source>
        <dbReference type="ARBA" id="ARBA00023098"/>
    </source>
</evidence>
<proteinExistence type="predicted"/>
<evidence type="ECO:0000313" key="5">
    <source>
        <dbReference type="Proteomes" id="UP000706039"/>
    </source>
</evidence>
<dbReference type="EMBL" id="JAINVV010000011">
    <property type="protein sequence ID" value="MBY8825312.1"/>
    <property type="molecule type" value="Genomic_DNA"/>
</dbReference>
<feature type="region of interest" description="Disordered" evidence="2">
    <location>
        <begin position="182"/>
        <end position="237"/>
    </location>
</feature>
<dbReference type="InterPro" id="IPR002641">
    <property type="entry name" value="PNPLA_dom"/>
</dbReference>
<keyword evidence="1" id="KW-0443">Lipid metabolism</keyword>
<dbReference type="PROSITE" id="PS51257">
    <property type="entry name" value="PROKAR_LIPOPROTEIN"/>
    <property type="match status" value="1"/>
</dbReference>
<comment type="caution">
    <text evidence="4">The sequence shown here is derived from an EMBL/GenBank/DDBJ whole genome shotgun (WGS) entry which is preliminary data.</text>
</comment>
<dbReference type="Proteomes" id="UP000706039">
    <property type="component" value="Unassembled WGS sequence"/>
</dbReference>
<dbReference type="Pfam" id="PF01734">
    <property type="entry name" value="Patatin"/>
    <property type="match status" value="1"/>
</dbReference>
<organism evidence="4 5">
    <name type="scientific">Sphingomonas colocasiae</name>
    <dbReference type="NCBI Taxonomy" id="1848973"/>
    <lineage>
        <taxon>Bacteria</taxon>
        <taxon>Pseudomonadati</taxon>
        <taxon>Pseudomonadota</taxon>
        <taxon>Alphaproteobacteria</taxon>
        <taxon>Sphingomonadales</taxon>
        <taxon>Sphingomonadaceae</taxon>
        <taxon>Sphingomonas</taxon>
    </lineage>
</organism>
<sequence length="287" mass="31090">MRLASLLLFVAAGGCAKWPERPQVTAAAQAAAQVPGFGSIRHWADAPLSDWSEWRAAWLADRAAAGIRTRPALLAISSGSDKGAFGAGYLAGWTARGDRPEFAVVTGVSTGALIAPFAFLGPRHDATLRELYTSISARDIYRARLVSGLAGGPSFADSRPLERLIARHVTTQLLDRIAAEHRRGATAADRHHQSGRGPRRDMGSGRDRGQPVHRPAGACPPDPAGVGKHSRAVPAGVDRRRRWRAAFCRDACRRRDRRQRVRRAAGDRLGRCGRRGGARRRLAHHPL</sequence>
<dbReference type="InterPro" id="IPR016035">
    <property type="entry name" value="Acyl_Trfase/lysoPLipase"/>
</dbReference>
<feature type="compositionally biased region" description="Basic and acidic residues" evidence="2">
    <location>
        <begin position="182"/>
        <end position="210"/>
    </location>
</feature>
<evidence type="ECO:0000313" key="4">
    <source>
        <dbReference type="EMBL" id="MBY8825312.1"/>
    </source>
</evidence>
<feature type="domain" description="PNPLA" evidence="3">
    <location>
        <begin position="74"/>
        <end position="184"/>
    </location>
</feature>
<keyword evidence="5" id="KW-1185">Reference proteome</keyword>